<dbReference type="OrthoDB" id="5982258at2759"/>
<dbReference type="EMBL" id="NCKV01047487">
    <property type="protein sequence ID" value="RWS15619.1"/>
    <property type="molecule type" value="Genomic_DNA"/>
</dbReference>
<evidence type="ECO:0000256" key="3">
    <source>
        <dbReference type="ARBA" id="ARBA00023319"/>
    </source>
</evidence>
<feature type="domain" description="Ig-like" evidence="4">
    <location>
        <begin position="1"/>
        <end position="87"/>
    </location>
</feature>
<dbReference type="Proteomes" id="UP000288716">
    <property type="component" value="Unassembled WGS sequence"/>
</dbReference>
<feature type="non-terminal residue" evidence="5">
    <location>
        <position position="1"/>
    </location>
</feature>
<dbReference type="SUPFAM" id="SSF48726">
    <property type="entry name" value="Immunoglobulin"/>
    <property type="match status" value="2"/>
</dbReference>
<protein>
    <submittedName>
        <fullName evidence="5">Hemicentin-1-like protein</fullName>
    </submittedName>
</protein>
<evidence type="ECO:0000259" key="4">
    <source>
        <dbReference type="PROSITE" id="PS50835"/>
    </source>
</evidence>
<comment type="caution">
    <text evidence="5">The sequence shown here is derived from an EMBL/GenBank/DDBJ whole genome shotgun (WGS) entry which is preliminary data.</text>
</comment>
<gene>
    <name evidence="5" type="ORF">B4U80_14700</name>
</gene>
<dbReference type="InterPro" id="IPR007110">
    <property type="entry name" value="Ig-like_dom"/>
</dbReference>
<name>A0A443RK23_9ACAR</name>
<dbReference type="Gene3D" id="2.60.40.10">
    <property type="entry name" value="Immunoglobulins"/>
    <property type="match status" value="2"/>
</dbReference>
<dbReference type="InterPro" id="IPR013098">
    <property type="entry name" value="Ig_I-set"/>
</dbReference>
<keyword evidence="3" id="KW-0393">Immunoglobulin domain</keyword>
<dbReference type="PROSITE" id="PS50835">
    <property type="entry name" value="IG_LIKE"/>
    <property type="match status" value="1"/>
</dbReference>
<reference evidence="5 6" key="1">
    <citation type="journal article" date="2018" name="Gigascience">
        <title>Genomes of trombidid mites reveal novel predicted allergens and laterally-transferred genes associated with secondary metabolism.</title>
        <authorList>
            <person name="Dong X."/>
            <person name="Chaisiri K."/>
            <person name="Xia D."/>
            <person name="Armstrong S.D."/>
            <person name="Fang Y."/>
            <person name="Donnelly M.J."/>
            <person name="Kadowaki T."/>
            <person name="McGarry J.W."/>
            <person name="Darby A.C."/>
            <person name="Makepeace B.L."/>
        </authorList>
    </citation>
    <scope>NUCLEOTIDE SEQUENCE [LARGE SCALE GENOMIC DNA]</scope>
    <source>
        <strain evidence="5">UoL-UT</strain>
    </source>
</reference>
<keyword evidence="6" id="KW-1185">Reference proteome</keyword>
<proteinExistence type="predicted"/>
<organism evidence="5 6">
    <name type="scientific">Leptotrombidium deliense</name>
    <dbReference type="NCBI Taxonomy" id="299467"/>
    <lineage>
        <taxon>Eukaryota</taxon>
        <taxon>Metazoa</taxon>
        <taxon>Ecdysozoa</taxon>
        <taxon>Arthropoda</taxon>
        <taxon>Chelicerata</taxon>
        <taxon>Arachnida</taxon>
        <taxon>Acari</taxon>
        <taxon>Acariformes</taxon>
        <taxon>Trombidiformes</taxon>
        <taxon>Prostigmata</taxon>
        <taxon>Anystina</taxon>
        <taxon>Parasitengona</taxon>
        <taxon>Trombiculoidea</taxon>
        <taxon>Trombiculidae</taxon>
        <taxon>Leptotrombidium</taxon>
    </lineage>
</organism>
<dbReference type="PANTHER" id="PTHR12231:SF253">
    <property type="entry name" value="DPR-INTERACTING PROTEIN ETA, ISOFORM B-RELATED"/>
    <property type="match status" value="1"/>
</dbReference>
<evidence type="ECO:0000256" key="2">
    <source>
        <dbReference type="ARBA" id="ARBA00023157"/>
    </source>
</evidence>
<evidence type="ECO:0000256" key="1">
    <source>
        <dbReference type="ARBA" id="ARBA00022737"/>
    </source>
</evidence>
<keyword evidence="1" id="KW-0677">Repeat</keyword>
<dbReference type="Pfam" id="PF07679">
    <property type="entry name" value="I-set"/>
    <property type="match status" value="1"/>
</dbReference>
<evidence type="ECO:0000313" key="6">
    <source>
        <dbReference type="Proteomes" id="UP000288716"/>
    </source>
</evidence>
<dbReference type="PANTHER" id="PTHR12231">
    <property type="entry name" value="CTX-RELATED TYPE I TRANSMEMBRANE PROTEIN"/>
    <property type="match status" value="1"/>
</dbReference>
<dbReference type="InterPro" id="IPR036179">
    <property type="entry name" value="Ig-like_dom_sf"/>
</dbReference>
<accession>A0A443RK23</accession>
<keyword evidence="2" id="KW-1015">Disulfide bond</keyword>
<dbReference type="InterPro" id="IPR013783">
    <property type="entry name" value="Ig-like_fold"/>
</dbReference>
<dbReference type="CDD" id="cd00096">
    <property type="entry name" value="Ig"/>
    <property type="match status" value="1"/>
</dbReference>
<evidence type="ECO:0000313" key="5">
    <source>
        <dbReference type="EMBL" id="RWS15619.1"/>
    </source>
</evidence>
<dbReference type="InterPro" id="IPR051170">
    <property type="entry name" value="Neural/epithelial_adhesion"/>
</dbReference>
<dbReference type="VEuPathDB" id="VectorBase:LDEU014005"/>
<sequence length="115" mass="12688">ITFNNVKHSNAGNYTCIASNTLGSDEYTVRLIIKVSLKWLKEPKIIGDIQSSTKLILENIEVKDAGSYECVAENGVDTDLRKIIEISVNGENETNRFSLCSGERRLLAALLSLSL</sequence>
<dbReference type="AlphaFoldDB" id="A0A443RK23"/>